<comment type="catalytic activity">
    <reaction evidence="5">
        <text>2-hydroxyoctadecanoyl-CoA = heptadecanal + formyl-CoA</text>
        <dbReference type="Rhea" id="RHEA:55196"/>
        <dbReference type="ChEBI" id="CHEBI:57376"/>
        <dbReference type="ChEBI" id="CHEBI:74116"/>
        <dbReference type="ChEBI" id="CHEBI:138631"/>
    </reaction>
    <physiologicalReaction direction="left-to-right" evidence="5">
        <dbReference type="Rhea" id="RHEA:55197"/>
    </physiologicalReaction>
</comment>
<dbReference type="GO" id="GO:0050660">
    <property type="term" value="F:flavin adenine dinucleotide binding"/>
    <property type="evidence" value="ECO:0007669"/>
    <property type="project" value="TreeGrafter"/>
</dbReference>
<evidence type="ECO:0000256" key="4">
    <source>
        <dbReference type="ARBA" id="ARBA00030510"/>
    </source>
</evidence>
<evidence type="ECO:0000313" key="10">
    <source>
        <dbReference type="Proteomes" id="UP001174909"/>
    </source>
</evidence>
<evidence type="ECO:0000313" key="9">
    <source>
        <dbReference type="EMBL" id="CAI7996955.1"/>
    </source>
</evidence>
<dbReference type="InterPro" id="IPR045229">
    <property type="entry name" value="TPP_enz"/>
</dbReference>
<keyword evidence="3" id="KW-0786">Thiamine pyrophosphate</keyword>
<feature type="domain" description="Thiamine pyrophosphate enzyme central" evidence="7">
    <location>
        <begin position="8"/>
        <end position="145"/>
    </location>
</feature>
<dbReference type="PANTHER" id="PTHR18968">
    <property type="entry name" value="THIAMINE PYROPHOSPHATE ENZYMES"/>
    <property type="match status" value="1"/>
</dbReference>
<gene>
    <name evidence="9" type="ORF">GBAR_LOCUS2007</name>
</gene>
<dbReference type="GO" id="GO:0003984">
    <property type="term" value="F:acetolactate synthase activity"/>
    <property type="evidence" value="ECO:0007669"/>
    <property type="project" value="TreeGrafter"/>
</dbReference>
<dbReference type="SUPFAM" id="SSF52518">
    <property type="entry name" value="Thiamin diphosphate-binding fold (THDP-binding)"/>
    <property type="match status" value="1"/>
</dbReference>
<comment type="similarity">
    <text evidence="1">Belongs to the TPP enzyme family.</text>
</comment>
<comment type="caution">
    <text evidence="9">The sequence shown here is derived from an EMBL/GenBank/DDBJ whole genome shotgun (WGS) entry which is preliminary data.</text>
</comment>
<evidence type="ECO:0000259" key="7">
    <source>
        <dbReference type="Pfam" id="PF00205"/>
    </source>
</evidence>
<evidence type="ECO:0000259" key="8">
    <source>
        <dbReference type="Pfam" id="PF02775"/>
    </source>
</evidence>
<dbReference type="SUPFAM" id="SSF52467">
    <property type="entry name" value="DHS-like NAD/FAD-binding domain"/>
    <property type="match status" value="1"/>
</dbReference>
<dbReference type="Pfam" id="PF00205">
    <property type="entry name" value="TPP_enzyme_M"/>
    <property type="match status" value="1"/>
</dbReference>
<comment type="catalytic activity">
    <reaction evidence="6">
        <text>(2R)-hydroxyhexadecanoyl-CoA = pentadecanal + formyl-CoA</text>
        <dbReference type="Rhea" id="RHEA:55212"/>
        <dbReference type="ChEBI" id="CHEBI:17302"/>
        <dbReference type="ChEBI" id="CHEBI:57376"/>
        <dbReference type="ChEBI" id="CHEBI:138654"/>
    </reaction>
    <physiologicalReaction direction="left-to-right" evidence="6">
        <dbReference type="Rhea" id="RHEA:55213"/>
    </physiologicalReaction>
</comment>
<protein>
    <recommendedName>
        <fullName evidence="2">2-hydroxyacyl-CoA lyase 2</fullName>
    </recommendedName>
    <alternativeName>
        <fullName evidence="4">IlvB-like protein</fullName>
    </alternativeName>
</protein>
<dbReference type="AlphaFoldDB" id="A0AA35QYX5"/>
<dbReference type="Gene3D" id="3.40.50.1220">
    <property type="entry name" value="TPP-binding domain"/>
    <property type="match status" value="1"/>
</dbReference>
<dbReference type="GO" id="GO:0000287">
    <property type="term" value="F:magnesium ion binding"/>
    <property type="evidence" value="ECO:0007669"/>
    <property type="project" value="InterPro"/>
</dbReference>
<sequence length="376" mass="40261">MRPDTDAVAKAAELLSQADNPVIVIGDRVGQAGGAAELVRVAEQLGAKVFASSYTYSEVSFPLNHGQYAGILNLNSSATRRQLADADVVLAIGTNVFSSFLYVSEPFISHGTKLVHMDSSLKEIEKIYPTDLGIPCDPKAGLADLAEALDQEMSASAREAAATRAASLSDATRQAREAYLQRMQNMGDSRPMPVDRMMYELAQALPENAILADEAITSRNSLLQAVEPSEPGSYYAIRGGALGWAMPGALGIKLANPDRPVVAVVGDGASMYTVQALWTAARYNIPVTYAICNNRSYRILKVNMDVYLRGMLEDNERDSEYVGMDFATPLPLAELAEAMGVAGQNVEDPRELRPALEKAIGSGKPSVVNVSIDGSL</sequence>
<evidence type="ECO:0000256" key="3">
    <source>
        <dbReference type="ARBA" id="ARBA00023052"/>
    </source>
</evidence>
<dbReference type="GO" id="GO:0030976">
    <property type="term" value="F:thiamine pyrophosphate binding"/>
    <property type="evidence" value="ECO:0007669"/>
    <property type="project" value="InterPro"/>
</dbReference>
<proteinExistence type="inferred from homology"/>
<evidence type="ECO:0000256" key="5">
    <source>
        <dbReference type="ARBA" id="ARBA00048738"/>
    </source>
</evidence>
<dbReference type="InterPro" id="IPR012000">
    <property type="entry name" value="Thiamin_PyroP_enz_cen_dom"/>
</dbReference>
<accession>A0AA35QYX5</accession>
<dbReference type="InterPro" id="IPR029035">
    <property type="entry name" value="DHS-like_NAD/FAD-binding_dom"/>
</dbReference>
<dbReference type="Gene3D" id="3.40.50.970">
    <property type="match status" value="1"/>
</dbReference>
<evidence type="ECO:0000256" key="2">
    <source>
        <dbReference type="ARBA" id="ARBA00018936"/>
    </source>
</evidence>
<reference evidence="9" key="1">
    <citation type="submission" date="2023-03" db="EMBL/GenBank/DDBJ databases">
        <authorList>
            <person name="Steffen K."/>
            <person name="Cardenas P."/>
        </authorList>
    </citation>
    <scope>NUCLEOTIDE SEQUENCE</scope>
</reference>
<dbReference type="PROSITE" id="PS00187">
    <property type="entry name" value="TPP_ENZYMES"/>
    <property type="match status" value="1"/>
</dbReference>
<organism evidence="9 10">
    <name type="scientific">Geodia barretti</name>
    <name type="common">Barrett's horny sponge</name>
    <dbReference type="NCBI Taxonomy" id="519541"/>
    <lineage>
        <taxon>Eukaryota</taxon>
        <taxon>Metazoa</taxon>
        <taxon>Porifera</taxon>
        <taxon>Demospongiae</taxon>
        <taxon>Heteroscleromorpha</taxon>
        <taxon>Tetractinellida</taxon>
        <taxon>Astrophorina</taxon>
        <taxon>Geodiidae</taxon>
        <taxon>Geodia</taxon>
    </lineage>
</organism>
<dbReference type="CDD" id="cd02002">
    <property type="entry name" value="TPP_BFDC"/>
    <property type="match status" value="1"/>
</dbReference>
<dbReference type="InterPro" id="IPR000399">
    <property type="entry name" value="TPP-bd_CS"/>
</dbReference>
<dbReference type="InterPro" id="IPR011766">
    <property type="entry name" value="TPP_enzyme_TPP-bd"/>
</dbReference>
<keyword evidence="10" id="KW-1185">Reference proteome</keyword>
<dbReference type="EMBL" id="CASHTH010000290">
    <property type="protein sequence ID" value="CAI7996955.1"/>
    <property type="molecule type" value="Genomic_DNA"/>
</dbReference>
<dbReference type="Proteomes" id="UP001174909">
    <property type="component" value="Unassembled WGS sequence"/>
</dbReference>
<dbReference type="InterPro" id="IPR029061">
    <property type="entry name" value="THDP-binding"/>
</dbReference>
<feature type="domain" description="Thiamine pyrophosphate enzyme TPP-binding" evidence="8">
    <location>
        <begin position="225"/>
        <end position="370"/>
    </location>
</feature>
<name>A0AA35QYX5_GEOBA</name>
<evidence type="ECO:0000256" key="6">
    <source>
        <dbReference type="ARBA" id="ARBA00048767"/>
    </source>
</evidence>
<evidence type="ECO:0000256" key="1">
    <source>
        <dbReference type="ARBA" id="ARBA00007812"/>
    </source>
</evidence>
<dbReference type="Pfam" id="PF02775">
    <property type="entry name" value="TPP_enzyme_C"/>
    <property type="match status" value="1"/>
</dbReference>